<dbReference type="SUPFAM" id="SSF56112">
    <property type="entry name" value="Protein kinase-like (PK-like)"/>
    <property type="match status" value="1"/>
</dbReference>
<dbReference type="PROSITE" id="PS00109">
    <property type="entry name" value="PROTEIN_KINASE_TYR"/>
    <property type="match status" value="1"/>
</dbReference>
<organism evidence="8 9">
    <name type="scientific">Vineibacter terrae</name>
    <dbReference type="NCBI Taxonomy" id="2586908"/>
    <lineage>
        <taxon>Bacteria</taxon>
        <taxon>Pseudomonadati</taxon>
        <taxon>Pseudomonadota</taxon>
        <taxon>Alphaproteobacteria</taxon>
        <taxon>Hyphomicrobiales</taxon>
        <taxon>Vineibacter</taxon>
    </lineage>
</organism>
<dbReference type="RefSeq" id="WP_178133758.1">
    <property type="nucleotide sequence ID" value="NZ_VDUZ01000031.1"/>
</dbReference>
<feature type="compositionally biased region" description="Basic and acidic residues" evidence="5">
    <location>
        <begin position="397"/>
        <end position="529"/>
    </location>
</feature>
<evidence type="ECO:0000256" key="4">
    <source>
        <dbReference type="ARBA" id="ARBA00022840"/>
    </source>
</evidence>
<dbReference type="GO" id="GO:0005524">
    <property type="term" value="F:ATP binding"/>
    <property type="evidence" value="ECO:0007669"/>
    <property type="project" value="UniProtKB-KW"/>
</dbReference>
<gene>
    <name evidence="8" type="ORF">FHP25_24575</name>
</gene>
<evidence type="ECO:0000313" key="8">
    <source>
        <dbReference type="EMBL" id="TXL72726.1"/>
    </source>
</evidence>
<feature type="transmembrane region" description="Helical" evidence="6">
    <location>
        <begin position="352"/>
        <end position="372"/>
    </location>
</feature>
<dbReference type="EMBL" id="VDUZ01000031">
    <property type="protein sequence ID" value="TXL72726.1"/>
    <property type="molecule type" value="Genomic_DNA"/>
</dbReference>
<keyword evidence="6" id="KW-0812">Transmembrane</keyword>
<dbReference type="InterPro" id="IPR011009">
    <property type="entry name" value="Kinase-like_dom_sf"/>
</dbReference>
<accession>A0A5C8PHR0</accession>
<dbReference type="InterPro" id="IPR008266">
    <property type="entry name" value="Tyr_kinase_AS"/>
</dbReference>
<dbReference type="PANTHER" id="PTHR43289">
    <property type="entry name" value="MITOGEN-ACTIVATED PROTEIN KINASE KINASE KINASE 20-RELATED"/>
    <property type="match status" value="1"/>
</dbReference>
<dbReference type="InterPro" id="IPR000719">
    <property type="entry name" value="Prot_kinase_dom"/>
</dbReference>
<dbReference type="Gene3D" id="1.10.510.10">
    <property type="entry name" value="Transferase(Phosphotransferase) domain 1"/>
    <property type="match status" value="1"/>
</dbReference>
<sequence length="660" mass="70307">MTDNGDPSAPHIADADGERTRMAIARWVASTVSADAASGLQPPPTVAGAVAAEPAATTPAGSGFLLQPGTILNNTQRIEALIGRGGMGEVYRATNIHTGDQDAIKMIRPDLATDPHVRELFRREAAALRKVRHPSVVSYQGIFGDDSGRLFLVMDFVDGPSLASFIAKGPLAPGDVRRVGVQIAEGLAAAHAGGVVHRDLSPDNVVLRGGSLDHVVLIDFGVAKRLDGSSTLIGSSFAGKLDYCSPEQCGLYDGAVDHRTDIYSLGLLLAAAAIGKPLPMGSSLARAIRTREVQPDLSAVPEELKPDLARLLEPDPARRAQSMREVAALLRYDMPPTPATPPPRTTDTVRRLAWIGGGATVALVLIGAGAVVGPRLMSLASRSQDEGPELAQQATDAQRRTADASADEERRVAEARRQAEEDARRLEAERTAAERRRAEEEAQRQVDEARRLEAERAAAERQRADDVARRQAEEAQRQADEKAAAEAQRRVEEEKRLAAAAEAQRRVDEERRAAVEAQRRADEERRNRETAPPVAPPPRQPQQQASRTPAPVPVPVGVDGAWQGRICFRRLMLTSGNETCGPLTLSITGGAARGSWVVGGLTYAISGAIAAGGGRVTLEMPPSGQGLGTKFTLPLRVDNGALQGQGYTNNNVLVTFTAAR</sequence>
<keyword evidence="1" id="KW-0808">Transferase</keyword>
<evidence type="ECO:0000259" key="7">
    <source>
        <dbReference type="PROSITE" id="PS50011"/>
    </source>
</evidence>
<evidence type="ECO:0000256" key="2">
    <source>
        <dbReference type="ARBA" id="ARBA00022741"/>
    </source>
</evidence>
<keyword evidence="6" id="KW-0472">Membrane</keyword>
<dbReference type="AlphaFoldDB" id="A0A5C8PHR0"/>
<evidence type="ECO:0000256" key="1">
    <source>
        <dbReference type="ARBA" id="ARBA00022679"/>
    </source>
</evidence>
<dbReference type="PANTHER" id="PTHR43289:SF6">
    <property type="entry name" value="SERINE_THREONINE-PROTEIN KINASE NEKL-3"/>
    <property type="match status" value="1"/>
</dbReference>
<dbReference type="PROSITE" id="PS50011">
    <property type="entry name" value="PROTEIN_KINASE_DOM"/>
    <property type="match status" value="1"/>
</dbReference>
<dbReference type="Gene3D" id="3.30.200.20">
    <property type="entry name" value="Phosphorylase Kinase, domain 1"/>
    <property type="match status" value="1"/>
</dbReference>
<evidence type="ECO:0000256" key="3">
    <source>
        <dbReference type="ARBA" id="ARBA00022777"/>
    </source>
</evidence>
<comment type="caution">
    <text evidence="8">The sequence shown here is derived from an EMBL/GenBank/DDBJ whole genome shotgun (WGS) entry which is preliminary data.</text>
</comment>
<keyword evidence="9" id="KW-1185">Reference proteome</keyword>
<proteinExistence type="predicted"/>
<dbReference type="Proteomes" id="UP000321638">
    <property type="component" value="Unassembled WGS sequence"/>
</dbReference>
<feature type="compositionally biased region" description="Low complexity" evidence="5">
    <location>
        <begin position="541"/>
        <end position="553"/>
    </location>
</feature>
<feature type="region of interest" description="Disordered" evidence="5">
    <location>
        <begin position="382"/>
        <end position="553"/>
    </location>
</feature>
<dbReference type="Pfam" id="PF00069">
    <property type="entry name" value="Pkinase"/>
    <property type="match status" value="1"/>
</dbReference>
<keyword evidence="6" id="KW-1133">Transmembrane helix</keyword>
<dbReference type="GO" id="GO:0004674">
    <property type="term" value="F:protein serine/threonine kinase activity"/>
    <property type="evidence" value="ECO:0007669"/>
    <property type="project" value="TreeGrafter"/>
</dbReference>
<keyword evidence="4" id="KW-0067">ATP-binding</keyword>
<keyword evidence="3" id="KW-0418">Kinase</keyword>
<protein>
    <recommendedName>
        <fullName evidence="7">Protein kinase domain-containing protein</fullName>
    </recommendedName>
</protein>
<dbReference type="CDD" id="cd14014">
    <property type="entry name" value="STKc_PknB_like"/>
    <property type="match status" value="1"/>
</dbReference>
<name>A0A5C8PHR0_9HYPH</name>
<evidence type="ECO:0000313" key="9">
    <source>
        <dbReference type="Proteomes" id="UP000321638"/>
    </source>
</evidence>
<evidence type="ECO:0000256" key="5">
    <source>
        <dbReference type="SAM" id="MobiDB-lite"/>
    </source>
</evidence>
<evidence type="ECO:0000256" key="6">
    <source>
        <dbReference type="SAM" id="Phobius"/>
    </source>
</evidence>
<reference evidence="8 9" key="1">
    <citation type="submission" date="2019-06" db="EMBL/GenBank/DDBJ databases">
        <title>New taxonomy in bacterial strain CC-CFT640, isolated from vineyard.</title>
        <authorList>
            <person name="Lin S.-Y."/>
            <person name="Tsai C.-F."/>
            <person name="Young C.-C."/>
        </authorList>
    </citation>
    <scope>NUCLEOTIDE SEQUENCE [LARGE SCALE GENOMIC DNA]</scope>
    <source>
        <strain evidence="8 9">CC-CFT640</strain>
    </source>
</reference>
<keyword evidence="2" id="KW-0547">Nucleotide-binding</keyword>
<feature type="domain" description="Protein kinase" evidence="7">
    <location>
        <begin position="76"/>
        <end position="337"/>
    </location>
</feature>